<dbReference type="Pfam" id="PF01471">
    <property type="entry name" value="PG_binding_1"/>
    <property type="match status" value="1"/>
</dbReference>
<gene>
    <name evidence="3" type="ORF">ACFP0N_08515</name>
</gene>
<sequence>MKLRRTSRAAVSLGVAALSLFAFTGTAQATADMPYVGYGYPNLPAAVRCAQDFSNLFGGYWPPIIVDGKYGPDTNWAIKQFQSHMVRTGQYNLTVDGVVGKATGSAMLQLAWQAGIRDARYGQCYAALPNTL</sequence>
<reference evidence="4" key="1">
    <citation type="journal article" date="2019" name="Int. J. Syst. Evol. Microbiol.">
        <title>The Global Catalogue of Microorganisms (GCM) 10K type strain sequencing project: providing services to taxonomists for standard genome sequencing and annotation.</title>
        <authorList>
            <consortium name="The Broad Institute Genomics Platform"/>
            <consortium name="The Broad Institute Genome Sequencing Center for Infectious Disease"/>
            <person name="Wu L."/>
            <person name="Ma J."/>
        </authorList>
    </citation>
    <scope>NUCLEOTIDE SEQUENCE [LARGE SCALE GENOMIC DNA]</scope>
    <source>
        <strain evidence="4">CGMCC 4.1469</strain>
    </source>
</reference>
<evidence type="ECO:0000313" key="3">
    <source>
        <dbReference type="EMBL" id="MFC5885016.1"/>
    </source>
</evidence>
<keyword evidence="1" id="KW-0732">Signal</keyword>
<name>A0ABW1ESG6_9ACTN</name>
<keyword evidence="4" id="KW-1185">Reference proteome</keyword>
<feature type="signal peptide" evidence="1">
    <location>
        <begin position="1"/>
        <end position="29"/>
    </location>
</feature>
<feature type="chain" id="PRO_5045181567" evidence="1">
    <location>
        <begin position="30"/>
        <end position="132"/>
    </location>
</feature>
<dbReference type="InterPro" id="IPR036365">
    <property type="entry name" value="PGBD-like_sf"/>
</dbReference>
<dbReference type="RefSeq" id="WP_313762879.1">
    <property type="nucleotide sequence ID" value="NZ_BAAAVH010000039.1"/>
</dbReference>
<comment type="caution">
    <text evidence="3">The sequence shown here is derived from an EMBL/GenBank/DDBJ whole genome shotgun (WGS) entry which is preliminary data.</text>
</comment>
<dbReference type="Gene3D" id="1.10.101.10">
    <property type="entry name" value="PGBD-like superfamily/PGBD"/>
    <property type="match status" value="1"/>
</dbReference>
<protein>
    <submittedName>
        <fullName evidence="3">Peptidoglycan-binding domain-containing protein</fullName>
    </submittedName>
</protein>
<organism evidence="3 4">
    <name type="scientific">Kitasatospora aburaviensis</name>
    <dbReference type="NCBI Taxonomy" id="67265"/>
    <lineage>
        <taxon>Bacteria</taxon>
        <taxon>Bacillati</taxon>
        <taxon>Actinomycetota</taxon>
        <taxon>Actinomycetes</taxon>
        <taxon>Kitasatosporales</taxon>
        <taxon>Streptomycetaceae</taxon>
        <taxon>Kitasatospora</taxon>
    </lineage>
</organism>
<dbReference type="EMBL" id="JBHSOD010000007">
    <property type="protein sequence ID" value="MFC5885016.1"/>
    <property type="molecule type" value="Genomic_DNA"/>
</dbReference>
<dbReference type="InterPro" id="IPR002477">
    <property type="entry name" value="Peptidoglycan-bd-like"/>
</dbReference>
<evidence type="ECO:0000259" key="2">
    <source>
        <dbReference type="Pfam" id="PF01471"/>
    </source>
</evidence>
<dbReference type="InterPro" id="IPR036366">
    <property type="entry name" value="PGBDSf"/>
</dbReference>
<dbReference type="Proteomes" id="UP001596067">
    <property type="component" value="Unassembled WGS sequence"/>
</dbReference>
<evidence type="ECO:0000256" key="1">
    <source>
        <dbReference type="SAM" id="SignalP"/>
    </source>
</evidence>
<feature type="domain" description="Peptidoglycan binding-like" evidence="2">
    <location>
        <begin position="59"/>
        <end position="107"/>
    </location>
</feature>
<proteinExistence type="predicted"/>
<accession>A0ABW1ESG6</accession>
<dbReference type="SUPFAM" id="SSF47090">
    <property type="entry name" value="PGBD-like"/>
    <property type="match status" value="1"/>
</dbReference>
<evidence type="ECO:0000313" key="4">
    <source>
        <dbReference type="Proteomes" id="UP001596067"/>
    </source>
</evidence>